<evidence type="ECO:0000256" key="1">
    <source>
        <dbReference type="SAM" id="Phobius"/>
    </source>
</evidence>
<name>A0A344TI44_9BACT</name>
<feature type="transmembrane region" description="Helical" evidence="1">
    <location>
        <begin position="44"/>
        <end position="62"/>
    </location>
</feature>
<evidence type="ECO:0008006" key="4">
    <source>
        <dbReference type="Google" id="ProtNLM"/>
    </source>
</evidence>
<keyword evidence="1" id="KW-0472">Membrane</keyword>
<dbReference type="KEGG" id="run:DR864_11435"/>
<evidence type="ECO:0000313" key="2">
    <source>
        <dbReference type="EMBL" id="AXE18315.1"/>
    </source>
</evidence>
<dbReference type="OrthoDB" id="956947at2"/>
<proteinExistence type="predicted"/>
<dbReference type="RefSeq" id="WP_114067099.1">
    <property type="nucleotide sequence ID" value="NZ_CP030850.1"/>
</dbReference>
<dbReference type="Proteomes" id="UP000251993">
    <property type="component" value="Chromosome"/>
</dbReference>
<reference evidence="2 3" key="1">
    <citation type="submission" date="2018-07" db="EMBL/GenBank/DDBJ databases">
        <title>Genome sequencing of Runella.</title>
        <authorList>
            <person name="Baek M.-G."/>
            <person name="Yi H."/>
        </authorList>
    </citation>
    <scope>NUCLEOTIDE SEQUENCE [LARGE SCALE GENOMIC DNA]</scope>
    <source>
        <strain evidence="2 3">HYN0085</strain>
    </source>
</reference>
<keyword evidence="1" id="KW-1133">Transmembrane helix</keyword>
<evidence type="ECO:0000313" key="3">
    <source>
        <dbReference type="Proteomes" id="UP000251993"/>
    </source>
</evidence>
<accession>A0A344TI44</accession>
<organism evidence="2 3">
    <name type="scientific">Runella rosea</name>
    <dbReference type="NCBI Taxonomy" id="2259595"/>
    <lineage>
        <taxon>Bacteria</taxon>
        <taxon>Pseudomonadati</taxon>
        <taxon>Bacteroidota</taxon>
        <taxon>Cytophagia</taxon>
        <taxon>Cytophagales</taxon>
        <taxon>Spirosomataceae</taxon>
        <taxon>Runella</taxon>
    </lineage>
</organism>
<protein>
    <recommendedName>
        <fullName evidence="4">DUF4345 domain-containing protein</fullName>
    </recommendedName>
</protein>
<gene>
    <name evidence="2" type="ORF">DR864_11435</name>
</gene>
<dbReference type="EMBL" id="CP030850">
    <property type="protein sequence ID" value="AXE18315.1"/>
    <property type="molecule type" value="Genomic_DNA"/>
</dbReference>
<dbReference type="AlphaFoldDB" id="A0A344TI44"/>
<sequence>MKTNTFILIVSAYSILLSLPAIFAPGLAIEYFGGTVGDMNEHSSINFIGGYQLAMGYLGFIAYRSTDSAVRRGWLLAVTFLTLFAIAVYLFNLNVRNMPPTQTLYFDMAIWAAMTLGALYFRSKE</sequence>
<feature type="transmembrane region" description="Helical" evidence="1">
    <location>
        <begin position="74"/>
        <end position="91"/>
    </location>
</feature>
<keyword evidence="1" id="KW-0812">Transmembrane</keyword>
<keyword evidence="3" id="KW-1185">Reference proteome</keyword>
<feature type="transmembrane region" description="Helical" evidence="1">
    <location>
        <begin position="103"/>
        <end position="121"/>
    </location>
</feature>